<dbReference type="InterPro" id="IPR002328">
    <property type="entry name" value="ADH_Zn_CS"/>
</dbReference>
<evidence type="ECO:0000256" key="9">
    <source>
        <dbReference type="RuleBase" id="RU361277"/>
    </source>
</evidence>
<organism evidence="11 12">
    <name type="scientific">Rhodococcus daqingensis</name>
    <dbReference type="NCBI Taxonomy" id="2479363"/>
    <lineage>
        <taxon>Bacteria</taxon>
        <taxon>Bacillati</taxon>
        <taxon>Actinomycetota</taxon>
        <taxon>Actinomycetes</taxon>
        <taxon>Mycobacteriales</taxon>
        <taxon>Nocardiaceae</taxon>
        <taxon>Rhodococcus</taxon>
    </lineage>
</organism>
<dbReference type="SMART" id="SM00829">
    <property type="entry name" value="PKS_ER"/>
    <property type="match status" value="1"/>
</dbReference>
<comment type="catalytic activity">
    <reaction evidence="8">
        <text>a primary alcohol + NAD(+) = an aldehyde + NADH + H(+)</text>
        <dbReference type="Rhea" id="RHEA:10736"/>
        <dbReference type="ChEBI" id="CHEBI:15378"/>
        <dbReference type="ChEBI" id="CHEBI:15734"/>
        <dbReference type="ChEBI" id="CHEBI:17478"/>
        <dbReference type="ChEBI" id="CHEBI:57540"/>
        <dbReference type="ChEBI" id="CHEBI:57945"/>
        <dbReference type="EC" id="1.1.1.1"/>
    </reaction>
</comment>
<dbReference type="SUPFAM" id="SSF50129">
    <property type="entry name" value="GroES-like"/>
    <property type="match status" value="1"/>
</dbReference>
<dbReference type="InterPro" id="IPR013149">
    <property type="entry name" value="ADH-like_C"/>
</dbReference>
<dbReference type="InterPro" id="IPR020843">
    <property type="entry name" value="ER"/>
</dbReference>
<evidence type="ECO:0000256" key="7">
    <source>
        <dbReference type="ARBA" id="ARBA00049164"/>
    </source>
</evidence>
<dbReference type="Pfam" id="PF00107">
    <property type="entry name" value="ADH_zinc_N"/>
    <property type="match status" value="1"/>
</dbReference>
<protein>
    <recommendedName>
        <fullName evidence="3">alcohol dehydrogenase</fullName>
        <ecNumber evidence="3">1.1.1.1</ecNumber>
    </recommendedName>
</protein>
<dbReference type="EMBL" id="JBHTCS010000002">
    <property type="protein sequence ID" value="MFC7446540.1"/>
    <property type="molecule type" value="Genomic_DNA"/>
</dbReference>
<keyword evidence="12" id="KW-1185">Reference proteome</keyword>
<comment type="similarity">
    <text evidence="2 9">Belongs to the zinc-containing alcohol dehydrogenase family.</text>
</comment>
<dbReference type="PANTHER" id="PTHR42940">
    <property type="entry name" value="ALCOHOL DEHYDROGENASE 1-RELATED"/>
    <property type="match status" value="1"/>
</dbReference>
<evidence type="ECO:0000313" key="12">
    <source>
        <dbReference type="Proteomes" id="UP001596484"/>
    </source>
</evidence>
<evidence type="ECO:0000256" key="1">
    <source>
        <dbReference type="ARBA" id="ARBA00001947"/>
    </source>
</evidence>
<comment type="catalytic activity">
    <reaction evidence="7">
        <text>a secondary alcohol + NAD(+) = a ketone + NADH + H(+)</text>
        <dbReference type="Rhea" id="RHEA:10740"/>
        <dbReference type="ChEBI" id="CHEBI:15378"/>
        <dbReference type="ChEBI" id="CHEBI:17087"/>
        <dbReference type="ChEBI" id="CHEBI:35681"/>
        <dbReference type="ChEBI" id="CHEBI:57540"/>
        <dbReference type="ChEBI" id="CHEBI:57945"/>
        <dbReference type="EC" id="1.1.1.1"/>
    </reaction>
</comment>
<keyword evidence="5 9" id="KW-0862">Zinc</keyword>
<evidence type="ECO:0000256" key="2">
    <source>
        <dbReference type="ARBA" id="ARBA00008072"/>
    </source>
</evidence>
<evidence type="ECO:0000256" key="8">
    <source>
        <dbReference type="ARBA" id="ARBA00049243"/>
    </source>
</evidence>
<comment type="cofactor">
    <cofactor evidence="1 9">
        <name>Zn(2+)</name>
        <dbReference type="ChEBI" id="CHEBI:29105"/>
    </cofactor>
</comment>
<proteinExistence type="inferred from homology"/>
<evidence type="ECO:0000256" key="5">
    <source>
        <dbReference type="ARBA" id="ARBA00022833"/>
    </source>
</evidence>
<name>A0ABW2RRU6_9NOCA</name>
<keyword evidence="4 9" id="KW-0479">Metal-binding</keyword>
<dbReference type="Pfam" id="PF08240">
    <property type="entry name" value="ADH_N"/>
    <property type="match status" value="1"/>
</dbReference>
<dbReference type="PANTHER" id="PTHR42940:SF8">
    <property type="entry name" value="VACUOLAR PROTEIN SORTING-ASSOCIATED PROTEIN 11"/>
    <property type="match status" value="1"/>
</dbReference>
<dbReference type="InterPro" id="IPR036291">
    <property type="entry name" value="NAD(P)-bd_dom_sf"/>
</dbReference>
<dbReference type="EC" id="1.1.1.1" evidence="3"/>
<dbReference type="Gene3D" id="3.40.50.720">
    <property type="entry name" value="NAD(P)-binding Rossmann-like Domain"/>
    <property type="match status" value="1"/>
</dbReference>
<gene>
    <name evidence="11" type="ORF">ACFQS9_01415</name>
</gene>
<comment type="caution">
    <text evidence="11">The sequence shown here is derived from an EMBL/GenBank/DDBJ whole genome shotgun (WGS) entry which is preliminary data.</text>
</comment>
<dbReference type="InterPro" id="IPR011032">
    <property type="entry name" value="GroES-like_sf"/>
</dbReference>
<feature type="domain" description="Enoyl reductase (ER)" evidence="10">
    <location>
        <begin position="14"/>
        <end position="348"/>
    </location>
</feature>
<reference evidence="12" key="1">
    <citation type="journal article" date="2019" name="Int. J. Syst. Evol. Microbiol.">
        <title>The Global Catalogue of Microorganisms (GCM) 10K type strain sequencing project: providing services to taxonomists for standard genome sequencing and annotation.</title>
        <authorList>
            <consortium name="The Broad Institute Genomics Platform"/>
            <consortium name="The Broad Institute Genome Sequencing Center for Infectious Disease"/>
            <person name="Wu L."/>
            <person name="Ma J."/>
        </authorList>
    </citation>
    <scope>NUCLEOTIDE SEQUENCE [LARGE SCALE GENOMIC DNA]</scope>
    <source>
        <strain evidence="12">ICMP 19430</strain>
    </source>
</reference>
<keyword evidence="6" id="KW-0560">Oxidoreductase</keyword>
<evidence type="ECO:0000256" key="6">
    <source>
        <dbReference type="ARBA" id="ARBA00023002"/>
    </source>
</evidence>
<evidence type="ECO:0000256" key="4">
    <source>
        <dbReference type="ARBA" id="ARBA00022723"/>
    </source>
</evidence>
<sequence length="352" mass="36493">MPETMRAYRIVQWGSAPEVVEVPVPRPSRGEVVVRVAGCGLCHSDLGMMQMPREVGESFGWQVPFTLGHETAGWVAAVGADVTGYAEGDPVALVSPSSCGECWYCTRGQDNLCAEGMSGRGYGRDGGLAEFVRVTSTRGLIPLGRLDPSTAGPLTDAGATAFHAVRRVLPRVTPGGVVVVIGAGGLGSFAVQYLRLLTAARIVVIDTNDARRSLAEELGAHSTIGRADAATADEIRALTDGGHGADAVLDFVGIDATIGAGTAATRAGGAFGLIGAAGGKLDGPWFGGLPKDADIFTFQGSTIADVRDVIGLAESGSIRNDVQKYTFDRVAEAYQDLEAGVLRGRAVVVFDT</sequence>
<evidence type="ECO:0000313" key="11">
    <source>
        <dbReference type="EMBL" id="MFC7446540.1"/>
    </source>
</evidence>
<dbReference type="PROSITE" id="PS00059">
    <property type="entry name" value="ADH_ZINC"/>
    <property type="match status" value="1"/>
</dbReference>
<dbReference type="SUPFAM" id="SSF51735">
    <property type="entry name" value="NAD(P)-binding Rossmann-fold domains"/>
    <property type="match status" value="1"/>
</dbReference>
<dbReference type="InterPro" id="IPR013154">
    <property type="entry name" value="ADH-like_N"/>
</dbReference>
<evidence type="ECO:0000259" key="10">
    <source>
        <dbReference type="SMART" id="SM00829"/>
    </source>
</evidence>
<dbReference type="RefSeq" id="WP_378400820.1">
    <property type="nucleotide sequence ID" value="NZ_JBHTCS010000002.1"/>
</dbReference>
<dbReference type="Gene3D" id="3.90.180.10">
    <property type="entry name" value="Medium-chain alcohol dehydrogenases, catalytic domain"/>
    <property type="match status" value="1"/>
</dbReference>
<evidence type="ECO:0000256" key="3">
    <source>
        <dbReference type="ARBA" id="ARBA00013190"/>
    </source>
</evidence>
<accession>A0ABW2RRU6</accession>
<dbReference type="Proteomes" id="UP001596484">
    <property type="component" value="Unassembled WGS sequence"/>
</dbReference>